<dbReference type="Proteomes" id="UP000803844">
    <property type="component" value="Unassembled WGS sequence"/>
</dbReference>
<dbReference type="EMBL" id="MU032348">
    <property type="protein sequence ID" value="KAF3764138.1"/>
    <property type="molecule type" value="Genomic_DNA"/>
</dbReference>
<proteinExistence type="predicted"/>
<evidence type="ECO:0000256" key="1">
    <source>
        <dbReference type="SAM" id="Phobius"/>
    </source>
</evidence>
<keyword evidence="3" id="KW-1185">Reference proteome</keyword>
<keyword evidence="1" id="KW-1133">Transmembrane helix</keyword>
<evidence type="ECO:0000313" key="2">
    <source>
        <dbReference type="EMBL" id="KAF3764138.1"/>
    </source>
</evidence>
<dbReference type="GeneID" id="63834483"/>
<feature type="transmembrane region" description="Helical" evidence="1">
    <location>
        <begin position="102"/>
        <end position="119"/>
    </location>
</feature>
<dbReference type="RefSeq" id="XP_040775099.1">
    <property type="nucleotide sequence ID" value="XM_040917354.1"/>
</dbReference>
<accession>A0A9P4Y083</accession>
<evidence type="ECO:0000313" key="3">
    <source>
        <dbReference type="Proteomes" id="UP000803844"/>
    </source>
</evidence>
<reference evidence="2" key="1">
    <citation type="journal article" date="2020" name="Phytopathology">
        <title>Genome sequence of the chestnut blight fungus Cryphonectria parasitica EP155: A fundamental resource for an archetypical invasive plant pathogen.</title>
        <authorList>
            <person name="Crouch J.A."/>
            <person name="Dawe A."/>
            <person name="Aerts A."/>
            <person name="Barry K."/>
            <person name="Churchill A.C.L."/>
            <person name="Grimwood J."/>
            <person name="Hillman B."/>
            <person name="Milgroom M.G."/>
            <person name="Pangilinan J."/>
            <person name="Smith M."/>
            <person name="Salamov A."/>
            <person name="Schmutz J."/>
            <person name="Yadav J."/>
            <person name="Grigoriev I.V."/>
            <person name="Nuss D."/>
        </authorList>
    </citation>
    <scope>NUCLEOTIDE SEQUENCE</scope>
    <source>
        <strain evidence="2">EP155</strain>
    </source>
</reference>
<sequence>MFDYRYKLPLHCVELFLIVAVIAISGARLTLPGLTRTRANTIALSFSAKSIAFIGYQVVTEHVAQFRRWKSLKAYAIINGLEIVFWGAVVFLLIQANVARCIGTGCTLSWVVVSISIVMR</sequence>
<protein>
    <submittedName>
        <fullName evidence="2">Uncharacterized protein</fullName>
    </submittedName>
</protein>
<organism evidence="2 3">
    <name type="scientific">Cryphonectria parasitica (strain ATCC 38755 / EP155)</name>
    <dbReference type="NCBI Taxonomy" id="660469"/>
    <lineage>
        <taxon>Eukaryota</taxon>
        <taxon>Fungi</taxon>
        <taxon>Dikarya</taxon>
        <taxon>Ascomycota</taxon>
        <taxon>Pezizomycotina</taxon>
        <taxon>Sordariomycetes</taxon>
        <taxon>Sordariomycetidae</taxon>
        <taxon>Diaporthales</taxon>
        <taxon>Cryphonectriaceae</taxon>
        <taxon>Cryphonectria-Endothia species complex</taxon>
        <taxon>Cryphonectria</taxon>
    </lineage>
</organism>
<dbReference type="OrthoDB" id="3436860at2759"/>
<keyword evidence="1" id="KW-0472">Membrane</keyword>
<name>A0A9P4Y083_CRYP1</name>
<keyword evidence="1" id="KW-0812">Transmembrane</keyword>
<dbReference type="AlphaFoldDB" id="A0A9P4Y083"/>
<comment type="caution">
    <text evidence="2">The sequence shown here is derived from an EMBL/GenBank/DDBJ whole genome shotgun (WGS) entry which is preliminary data.</text>
</comment>
<gene>
    <name evidence="2" type="ORF">M406DRAFT_260275</name>
</gene>
<feature type="transmembrane region" description="Helical" evidence="1">
    <location>
        <begin position="72"/>
        <end position="96"/>
    </location>
</feature>
<feature type="transmembrane region" description="Helical" evidence="1">
    <location>
        <begin position="12"/>
        <end position="30"/>
    </location>
</feature>